<accession>A0A074KYX2</accession>
<dbReference type="EMBL" id="JMIH01000023">
    <property type="protein sequence ID" value="KEO72828.1"/>
    <property type="molecule type" value="Genomic_DNA"/>
</dbReference>
<evidence type="ECO:0000313" key="6">
    <source>
        <dbReference type="Proteomes" id="UP000027821"/>
    </source>
</evidence>
<keyword evidence="2" id="KW-0328">Glycosyltransferase</keyword>
<dbReference type="RefSeq" id="WP_035075789.1">
    <property type="nucleotide sequence ID" value="NZ_JMIH01000023.1"/>
</dbReference>
<dbReference type="Proteomes" id="UP000027821">
    <property type="component" value="Unassembled WGS sequence"/>
</dbReference>
<comment type="similarity">
    <text evidence="1">Belongs to the glycosyltransferase 2 family.</text>
</comment>
<dbReference type="AlphaFoldDB" id="A0A074KYX2"/>
<name>A0A074KYX2_9BACT</name>
<comment type="caution">
    <text evidence="5">The sequence shown here is derived from an EMBL/GenBank/DDBJ whole genome shotgun (WGS) entry which is preliminary data.</text>
</comment>
<dbReference type="InterPro" id="IPR001173">
    <property type="entry name" value="Glyco_trans_2-like"/>
</dbReference>
<dbReference type="STRING" id="1048983.EL17_14470"/>
<sequence>MTEKSLSVIIPNYNGRKLLEAYLPYTMAALEQVAKWELIVVDDASTDDSIAFLQHTYPQVLIIKNKINKGFSFTCNAGMAEARYNYLFFLNSDIKLTPEYFSNQWNVFEDKNTFGVMGKILEMDSGNVEVAAKYPKKVGDKFKISSQFYFQGAGEYAPTAFLSGANALVDAEKMKYLGGFDEIYSPFYFEDLDLSTRAWRMGWKCYYDHVSICYHLGSCTIKQENLKKGIKEIYFRNRLIFHGVHLSEDNFLSFKNQTLWLEVIPKMILGKFWIYKSYKSFLQYDEKIQNSRSILRRQMNDYNSKISLFDILDEMDNMMERENVIWM</sequence>
<dbReference type="Pfam" id="PF00535">
    <property type="entry name" value="Glycos_transf_2"/>
    <property type="match status" value="1"/>
</dbReference>
<keyword evidence="6" id="KW-1185">Reference proteome</keyword>
<dbReference type="eggNOG" id="COG1216">
    <property type="taxonomic scope" value="Bacteria"/>
</dbReference>
<keyword evidence="3 5" id="KW-0808">Transferase</keyword>
<gene>
    <name evidence="5" type="ORF">EL17_14470</name>
</gene>
<organism evidence="5 6">
    <name type="scientific">Anditalea andensis</name>
    <dbReference type="NCBI Taxonomy" id="1048983"/>
    <lineage>
        <taxon>Bacteria</taxon>
        <taxon>Pseudomonadati</taxon>
        <taxon>Bacteroidota</taxon>
        <taxon>Cytophagia</taxon>
        <taxon>Cytophagales</taxon>
        <taxon>Cytophagaceae</taxon>
        <taxon>Anditalea</taxon>
    </lineage>
</organism>
<proteinExistence type="inferred from homology"/>
<dbReference type="OrthoDB" id="8936324at2"/>
<dbReference type="PANTHER" id="PTHR43179:SF12">
    <property type="entry name" value="GALACTOFURANOSYLTRANSFERASE GLFT2"/>
    <property type="match status" value="1"/>
</dbReference>
<dbReference type="InterPro" id="IPR029044">
    <property type="entry name" value="Nucleotide-diphossugar_trans"/>
</dbReference>
<dbReference type="Gene3D" id="3.90.550.10">
    <property type="entry name" value="Spore Coat Polysaccharide Biosynthesis Protein SpsA, Chain A"/>
    <property type="match status" value="1"/>
</dbReference>
<dbReference type="PANTHER" id="PTHR43179">
    <property type="entry name" value="RHAMNOSYLTRANSFERASE WBBL"/>
    <property type="match status" value="1"/>
</dbReference>
<dbReference type="GO" id="GO:0016757">
    <property type="term" value="F:glycosyltransferase activity"/>
    <property type="evidence" value="ECO:0007669"/>
    <property type="project" value="UniProtKB-KW"/>
</dbReference>
<evidence type="ECO:0000259" key="4">
    <source>
        <dbReference type="Pfam" id="PF00535"/>
    </source>
</evidence>
<feature type="domain" description="Glycosyltransferase 2-like" evidence="4">
    <location>
        <begin position="7"/>
        <end position="166"/>
    </location>
</feature>
<dbReference type="SUPFAM" id="SSF53448">
    <property type="entry name" value="Nucleotide-diphospho-sugar transferases"/>
    <property type="match status" value="1"/>
</dbReference>
<reference evidence="5 6" key="1">
    <citation type="submission" date="2014-04" db="EMBL/GenBank/DDBJ databases">
        <title>Characterization and application of a salt tolerant electro-active bacterium.</title>
        <authorList>
            <person name="Yang L."/>
            <person name="Wei S."/>
            <person name="Tay Q.X.M."/>
        </authorList>
    </citation>
    <scope>NUCLEOTIDE SEQUENCE [LARGE SCALE GENOMIC DNA]</scope>
    <source>
        <strain evidence="5 6">LY1</strain>
    </source>
</reference>
<evidence type="ECO:0000256" key="1">
    <source>
        <dbReference type="ARBA" id="ARBA00006739"/>
    </source>
</evidence>
<evidence type="ECO:0000256" key="3">
    <source>
        <dbReference type="ARBA" id="ARBA00022679"/>
    </source>
</evidence>
<evidence type="ECO:0000313" key="5">
    <source>
        <dbReference type="EMBL" id="KEO72828.1"/>
    </source>
</evidence>
<protein>
    <submittedName>
        <fullName evidence="5">Glycosyl transferase</fullName>
    </submittedName>
</protein>
<evidence type="ECO:0000256" key="2">
    <source>
        <dbReference type="ARBA" id="ARBA00022676"/>
    </source>
</evidence>